<evidence type="ECO:0008006" key="10">
    <source>
        <dbReference type="Google" id="ProtNLM"/>
    </source>
</evidence>
<dbReference type="InterPro" id="IPR011701">
    <property type="entry name" value="MFS"/>
</dbReference>
<keyword evidence="9" id="KW-1185">Reference proteome</keyword>
<dbReference type="AlphaFoldDB" id="A0AA36MD97"/>
<keyword evidence="4 7" id="KW-1133">Transmembrane helix</keyword>
<feature type="transmembrane region" description="Helical" evidence="7">
    <location>
        <begin position="410"/>
        <end position="428"/>
    </location>
</feature>
<dbReference type="InterPro" id="IPR051068">
    <property type="entry name" value="MFS_Domain-Containing_Protein"/>
</dbReference>
<feature type="compositionally biased region" description="Polar residues" evidence="6">
    <location>
        <begin position="588"/>
        <end position="602"/>
    </location>
</feature>
<feature type="transmembrane region" description="Helical" evidence="7">
    <location>
        <begin position="28"/>
        <end position="53"/>
    </location>
</feature>
<dbReference type="PANTHER" id="PTHR23510:SF3">
    <property type="entry name" value="MAJOR FACILITATOR SUPERFAMILY DOMAIN-CONTAINING PROTEIN 8"/>
    <property type="match status" value="1"/>
</dbReference>
<dbReference type="CDD" id="cd17326">
    <property type="entry name" value="MFS_MFSD8"/>
    <property type="match status" value="1"/>
</dbReference>
<feature type="transmembrane region" description="Helical" evidence="7">
    <location>
        <begin position="289"/>
        <end position="309"/>
    </location>
</feature>
<feature type="compositionally biased region" description="Pro residues" evidence="6">
    <location>
        <begin position="622"/>
        <end position="632"/>
    </location>
</feature>
<comment type="subcellular location">
    <subcellularLocation>
        <location evidence="1">Endomembrane system</location>
        <topology evidence="1">Multi-pass membrane protein</topology>
    </subcellularLocation>
</comment>
<evidence type="ECO:0000313" key="8">
    <source>
        <dbReference type="EMBL" id="CAJ0605287.1"/>
    </source>
</evidence>
<feature type="transmembrane region" description="Helical" evidence="7">
    <location>
        <begin position="321"/>
        <end position="341"/>
    </location>
</feature>
<gene>
    <name evidence="8" type="ORF">CYNAS_LOCUS17270</name>
</gene>
<comment type="caution">
    <text evidence="8">The sequence shown here is derived from an EMBL/GenBank/DDBJ whole genome shotgun (WGS) entry which is preliminary data.</text>
</comment>
<evidence type="ECO:0000256" key="5">
    <source>
        <dbReference type="ARBA" id="ARBA00023136"/>
    </source>
</evidence>
<proteinExistence type="predicted"/>
<dbReference type="InterPro" id="IPR036259">
    <property type="entry name" value="MFS_trans_sf"/>
</dbReference>
<evidence type="ECO:0000256" key="6">
    <source>
        <dbReference type="SAM" id="MobiDB-lite"/>
    </source>
</evidence>
<dbReference type="Pfam" id="PF07690">
    <property type="entry name" value="MFS_1"/>
    <property type="match status" value="2"/>
</dbReference>
<evidence type="ECO:0000256" key="1">
    <source>
        <dbReference type="ARBA" id="ARBA00004127"/>
    </source>
</evidence>
<feature type="region of interest" description="Disordered" evidence="6">
    <location>
        <begin position="621"/>
        <end position="657"/>
    </location>
</feature>
<protein>
    <recommendedName>
        <fullName evidence="10">Major facilitator superfamily (MFS) profile domain-containing protein</fullName>
    </recommendedName>
</protein>
<dbReference type="PANTHER" id="PTHR23510">
    <property type="entry name" value="INNER MEMBRANE TRANSPORT PROTEIN YAJR"/>
    <property type="match status" value="1"/>
</dbReference>
<feature type="transmembrane region" description="Helical" evidence="7">
    <location>
        <begin position="440"/>
        <end position="459"/>
    </location>
</feature>
<evidence type="ECO:0000256" key="4">
    <source>
        <dbReference type="ARBA" id="ARBA00022989"/>
    </source>
</evidence>
<reference evidence="8" key="1">
    <citation type="submission" date="2023-07" db="EMBL/GenBank/DDBJ databases">
        <authorList>
            <consortium name="CYATHOMIX"/>
        </authorList>
    </citation>
    <scope>NUCLEOTIDE SEQUENCE</scope>
    <source>
        <strain evidence="8">N/A</strain>
    </source>
</reference>
<evidence type="ECO:0000256" key="2">
    <source>
        <dbReference type="ARBA" id="ARBA00022448"/>
    </source>
</evidence>
<keyword evidence="2" id="KW-0813">Transport</keyword>
<feature type="transmembrane region" description="Helical" evidence="7">
    <location>
        <begin position="243"/>
        <end position="269"/>
    </location>
</feature>
<dbReference type="GO" id="GO:0022857">
    <property type="term" value="F:transmembrane transporter activity"/>
    <property type="evidence" value="ECO:0007669"/>
    <property type="project" value="InterPro"/>
</dbReference>
<feature type="transmembrane region" description="Helical" evidence="7">
    <location>
        <begin position="159"/>
        <end position="184"/>
    </location>
</feature>
<feature type="transmembrane region" description="Helical" evidence="7">
    <location>
        <begin position="98"/>
        <end position="117"/>
    </location>
</feature>
<dbReference type="Gene3D" id="1.20.1250.20">
    <property type="entry name" value="MFS general substrate transporter like domains"/>
    <property type="match status" value="1"/>
</dbReference>
<feature type="region of interest" description="Disordered" evidence="6">
    <location>
        <begin position="581"/>
        <end position="602"/>
    </location>
</feature>
<evidence type="ECO:0000313" key="9">
    <source>
        <dbReference type="Proteomes" id="UP001176961"/>
    </source>
</evidence>
<dbReference type="SUPFAM" id="SSF103473">
    <property type="entry name" value="MFS general substrate transporter"/>
    <property type="match status" value="1"/>
</dbReference>
<dbReference type="GO" id="GO:0012505">
    <property type="term" value="C:endomembrane system"/>
    <property type="evidence" value="ECO:0007669"/>
    <property type="project" value="UniProtKB-SubCell"/>
</dbReference>
<organism evidence="8 9">
    <name type="scientific">Cylicocyclus nassatus</name>
    <name type="common">Nematode worm</name>
    <dbReference type="NCBI Taxonomy" id="53992"/>
    <lineage>
        <taxon>Eukaryota</taxon>
        <taxon>Metazoa</taxon>
        <taxon>Ecdysozoa</taxon>
        <taxon>Nematoda</taxon>
        <taxon>Chromadorea</taxon>
        <taxon>Rhabditida</taxon>
        <taxon>Rhabditina</taxon>
        <taxon>Rhabditomorpha</taxon>
        <taxon>Strongyloidea</taxon>
        <taxon>Strongylidae</taxon>
        <taxon>Cylicocyclus</taxon>
    </lineage>
</organism>
<feature type="transmembrane region" description="Helical" evidence="7">
    <location>
        <begin position="204"/>
        <end position="222"/>
    </location>
</feature>
<sequence length="791" mass="86086">MAKIKDCAASFTQQGHHLAEPKTPWKSVYLAGACSFVQAAQFSIYISSMWPYLRTLDPDAVETQFGYIVALYSFAQCISAPCFGYWSNRIEQVRLPLLAGFCCMMLGNIIYLSLSFASRSRAAIMMIVARFIQGCGAGNMSLLRAYVSTSSSKTDRSRAIACVSGGIASGTLIGPAFQLLFTPLGPEGVYVLPFYRLHIYNSPALFSLMMNIVGFLVLWFLFEENYDVLKADAAKMTKQLPSPCVIAVLICIGTRFAQVFSTSTIATLGSAFSMLMFDFNKEQSVATNATAQLVAGIIGATLYIFFIFFNLSSWIRPRVSAIACLCAYVGLFATTYPWPFIRQKVRISVNGSDWGCFSDRFDWCEDLAKVSPWLYYTFYVIVVGVAISVMNIALTTLYSEVIGPRRQGTFQGYFQMAAAMGSMLAPLITSNLYAGYGPKAPWILVIMLICTIIVLWVAFHRKMVPLNIEDDDNTSHKKDESYPPCNACQFASSNASPPAKLLNVLNLVLQAAINNAVLASKSSSSHNNSLANHASNPAVAPAPPLCAKALARPAVLHLAGAKHHLRLAKPPAVHPAAIASSLAHQPVDNKTTNRSSSSKPVRTAVTTNAINNVLHRAQLPSAPLPANLPAPRPALHSNVPQPACPAAPHPALSSSRNLSSWSCHRETAVRARANLSAVRLAPPLCASNRATTNASHPVTTTSSSRYDYCRLTTAAELPESVPEQLYEHLPEFSSSGDLSADVSADLPANMPASLSDCGPLSTKFIRLRLFDWLLTMRWIMLSQTLKSYNME</sequence>
<dbReference type="Proteomes" id="UP001176961">
    <property type="component" value="Unassembled WGS sequence"/>
</dbReference>
<evidence type="ECO:0000256" key="7">
    <source>
        <dbReference type="SAM" id="Phobius"/>
    </source>
</evidence>
<feature type="transmembrane region" description="Helical" evidence="7">
    <location>
        <begin position="65"/>
        <end position="86"/>
    </location>
</feature>
<keyword evidence="3 7" id="KW-0812">Transmembrane</keyword>
<evidence type="ECO:0000256" key="3">
    <source>
        <dbReference type="ARBA" id="ARBA00022692"/>
    </source>
</evidence>
<feature type="transmembrane region" description="Helical" evidence="7">
    <location>
        <begin position="373"/>
        <end position="398"/>
    </location>
</feature>
<name>A0AA36MD97_CYLNA</name>
<dbReference type="GO" id="GO:0005765">
    <property type="term" value="C:lysosomal membrane"/>
    <property type="evidence" value="ECO:0007669"/>
    <property type="project" value="TreeGrafter"/>
</dbReference>
<feature type="transmembrane region" description="Helical" evidence="7">
    <location>
        <begin position="123"/>
        <end position="147"/>
    </location>
</feature>
<dbReference type="EMBL" id="CATQJL010000316">
    <property type="protein sequence ID" value="CAJ0605287.1"/>
    <property type="molecule type" value="Genomic_DNA"/>
</dbReference>
<keyword evidence="5 7" id="KW-0472">Membrane</keyword>
<accession>A0AA36MD97</accession>